<feature type="chain" id="PRO_5010562964" evidence="1">
    <location>
        <begin position="24"/>
        <end position="245"/>
    </location>
</feature>
<dbReference type="Pfam" id="PF13715">
    <property type="entry name" value="CarbopepD_reg_2"/>
    <property type="match status" value="1"/>
</dbReference>
<gene>
    <name evidence="2" type="ORF">SAMN05660226_01515</name>
</gene>
<evidence type="ECO:0000313" key="2">
    <source>
        <dbReference type="EMBL" id="SKB47090.1"/>
    </source>
</evidence>
<dbReference type="EMBL" id="FUYS01000003">
    <property type="protein sequence ID" value="SKB47090.1"/>
    <property type="molecule type" value="Genomic_DNA"/>
</dbReference>
<dbReference type="InterPro" id="IPR008969">
    <property type="entry name" value="CarboxyPept-like_regulatory"/>
</dbReference>
<protein>
    <submittedName>
        <fullName evidence="2">CarboxypepD_reg-like domain-containing protein</fullName>
    </submittedName>
</protein>
<proteinExistence type="predicted"/>
<evidence type="ECO:0000256" key="1">
    <source>
        <dbReference type="SAM" id="SignalP"/>
    </source>
</evidence>
<evidence type="ECO:0000313" key="3">
    <source>
        <dbReference type="Proteomes" id="UP000190541"/>
    </source>
</evidence>
<organism evidence="2 3">
    <name type="scientific">Parapedobacter luteus</name>
    <dbReference type="NCBI Taxonomy" id="623280"/>
    <lineage>
        <taxon>Bacteria</taxon>
        <taxon>Pseudomonadati</taxon>
        <taxon>Bacteroidota</taxon>
        <taxon>Sphingobacteriia</taxon>
        <taxon>Sphingobacteriales</taxon>
        <taxon>Sphingobacteriaceae</taxon>
        <taxon>Parapedobacter</taxon>
    </lineage>
</organism>
<name>A0A1T5BJB0_9SPHI</name>
<accession>A0A1T5BJB0</accession>
<dbReference type="Proteomes" id="UP000190541">
    <property type="component" value="Unassembled WGS sequence"/>
</dbReference>
<reference evidence="2 3" key="1">
    <citation type="submission" date="2017-02" db="EMBL/GenBank/DDBJ databases">
        <authorList>
            <person name="Peterson S.W."/>
        </authorList>
    </citation>
    <scope>NUCLEOTIDE SEQUENCE [LARGE SCALE GENOMIC DNA]</scope>
    <source>
        <strain evidence="2 3">DSM 22899</strain>
    </source>
</reference>
<feature type="signal peptide" evidence="1">
    <location>
        <begin position="1"/>
        <end position="23"/>
    </location>
</feature>
<dbReference type="SUPFAM" id="SSF49464">
    <property type="entry name" value="Carboxypeptidase regulatory domain-like"/>
    <property type="match status" value="1"/>
</dbReference>
<keyword evidence="1" id="KW-0732">Signal</keyword>
<dbReference type="AlphaFoldDB" id="A0A1T5BJB0"/>
<dbReference type="RefSeq" id="WP_079716195.1">
    <property type="nucleotide sequence ID" value="NZ_FUYS01000003.1"/>
</dbReference>
<dbReference type="STRING" id="623280.SAMN05660226_01515"/>
<sequence length="245" mass="27993">MARLLIRALHIILMAIIAHTVAAQDTVLTGYVLELNSGEPLPYVEIKNLNTGKLAESSADGKFTIPVKKNERLQFEYPGYRTDTLVVIEFDIKRVYMTPDGSAIQIDEVQIQAMTDSRLATEIERARKEGQVAETSQHRGGLRLSPSRWLGQEGRQARLRYRLLLAEQERRKIDARFTPEAVMAVTPLKGEELELYMTKYRPTVEFLAAADESDLRLYIMDTYAKFKELTPKQRAEIKIPKRDNP</sequence>
<keyword evidence="3" id="KW-1185">Reference proteome</keyword>